<comment type="function">
    <text evidence="9">Mediates the uptake of pyruvate into mitochondria.</text>
</comment>
<evidence type="ECO:0000256" key="7">
    <source>
        <dbReference type="ARBA" id="ARBA00023128"/>
    </source>
</evidence>
<evidence type="ECO:0000256" key="2">
    <source>
        <dbReference type="ARBA" id="ARBA00006416"/>
    </source>
</evidence>
<dbReference type="KEGG" id="ncs:NCAS_0E03810"/>
<proteinExistence type="inferred from homology"/>
<dbReference type="HOGENOM" id="CLU_099502_1_0_1"/>
<evidence type="ECO:0000313" key="10">
    <source>
        <dbReference type="EMBL" id="CCC70451.1"/>
    </source>
</evidence>
<dbReference type="PANTHER" id="PTHR14154">
    <property type="entry name" value="UPF0041 BRAIN PROTEIN 44-RELATED"/>
    <property type="match status" value="1"/>
</dbReference>
<dbReference type="GO" id="GO:0005777">
    <property type="term" value="C:peroxisome"/>
    <property type="evidence" value="ECO:0007669"/>
    <property type="project" value="EnsemblFungi"/>
</dbReference>
<keyword evidence="11" id="KW-1185">Reference proteome</keyword>
<keyword evidence="7 9" id="KW-0496">Mitochondrion</keyword>
<evidence type="ECO:0000256" key="5">
    <source>
        <dbReference type="ARBA" id="ARBA00022792"/>
    </source>
</evidence>
<dbReference type="InParanoid" id="G0VG32"/>
<comment type="similarity">
    <text evidence="2 9">Belongs to the mitochondrial pyruvate carrier (MPC) (TC 2.A.105) family.</text>
</comment>
<keyword evidence="3 9" id="KW-0813">Transport</keyword>
<dbReference type="GO" id="GO:7770001">
    <property type="term" value="C:mitochondrial pyruvate carrier complex"/>
    <property type="evidence" value="ECO:0007669"/>
    <property type="project" value="EnsemblFungi"/>
</dbReference>
<organism evidence="10 11">
    <name type="scientific">Naumovozyma castellii</name>
    <name type="common">Yeast</name>
    <name type="synonym">Saccharomyces castellii</name>
    <dbReference type="NCBI Taxonomy" id="27288"/>
    <lineage>
        <taxon>Eukaryota</taxon>
        <taxon>Fungi</taxon>
        <taxon>Dikarya</taxon>
        <taxon>Ascomycota</taxon>
        <taxon>Saccharomycotina</taxon>
        <taxon>Saccharomycetes</taxon>
        <taxon>Saccharomycetales</taxon>
        <taxon>Saccharomycetaceae</taxon>
        <taxon>Naumovozyma</taxon>
    </lineage>
</organism>
<dbReference type="Proteomes" id="UP000001640">
    <property type="component" value="Chromosome 5"/>
</dbReference>
<dbReference type="AlphaFoldDB" id="G0VG32"/>
<dbReference type="GeneID" id="96904079"/>
<keyword evidence="5 9" id="KW-0999">Mitochondrion inner membrane</keyword>
<dbReference type="GO" id="GO:0050833">
    <property type="term" value="F:pyruvate transmembrane transporter activity"/>
    <property type="evidence" value="ECO:0007669"/>
    <property type="project" value="EnsemblFungi"/>
</dbReference>
<dbReference type="OMA" id="NIMTHDD"/>
<dbReference type="EMBL" id="HE576756">
    <property type="protein sequence ID" value="CCC70451.1"/>
    <property type="molecule type" value="Genomic_DNA"/>
</dbReference>
<evidence type="ECO:0000256" key="8">
    <source>
        <dbReference type="ARBA" id="ARBA00023136"/>
    </source>
</evidence>
<keyword evidence="8" id="KW-0472">Membrane</keyword>
<evidence type="ECO:0000256" key="6">
    <source>
        <dbReference type="ARBA" id="ARBA00022989"/>
    </source>
</evidence>
<evidence type="ECO:0000256" key="9">
    <source>
        <dbReference type="RuleBase" id="RU363100"/>
    </source>
</evidence>
<accession>G0VG32</accession>
<dbReference type="RefSeq" id="XP_003676808.1">
    <property type="nucleotide sequence ID" value="XM_003676760.1"/>
</dbReference>
<dbReference type="GO" id="GO:0006850">
    <property type="term" value="P:pyruvate import into mitochondria"/>
    <property type="evidence" value="ECO:0007669"/>
    <property type="project" value="EnsemblFungi"/>
</dbReference>
<protein>
    <recommendedName>
        <fullName evidence="9">Mitochondrial pyruvate carrier</fullName>
    </recommendedName>
</protein>
<dbReference type="Pfam" id="PF03650">
    <property type="entry name" value="MPC"/>
    <property type="match status" value="1"/>
</dbReference>
<reference key="2">
    <citation type="submission" date="2011-08" db="EMBL/GenBank/DDBJ databases">
        <title>Genome sequence of Naumovozyma castellii.</title>
        <authorList>
            <person name="Gordon J.L."/>
            <person name="Armisen D."/>
            <person name="Proux-Wera E."/>
            <person name="OhEigeartaigh S.S."/>
            <person name="Byrne K.P."/>
            <person name="Wolfe K.H."/>
        </authorList>
    </citation>
    <scope>NUCLEOTIDE SEQUENCE</scope>
    <source>
        <strain>Type strain:CBS 4309</strain>
    </source>
</reference>
<sequence length="149" mass="16540">MSTINMFFRRVWNSPTGPKTVHFWAPTLKWSLVIAGFNDMKRPVDKLSGTQNLSLLATGLVWTRWSFVITPRNYLLASVNFFLAGVAGFQISRIVNFRLKEGDSKKQVMDYIINGSDSLKGRSSGMMDVATTGMKVGSSNATDLTSISH</sequence>
<evidence type="ECO:0000256" key="1">
    <source>
        <dbReference type="ARBA" id="ARBA00004448"/>
    </source>
</evidence>
<dbReference type="STRING" id="1064592.G0VG32"/>
<evidence type="ECO:0000256" key="3">
    <source>
        <dbReference type="ARBA" id="ARBA00022448"/>
    </source>
</evidence>
<evidence type="ECO:0000313" key="11">
    <source>
        <dbReference type="Proteomes" id="UP000001640"/>
    </source>
</evidence>
<comment type="subcellular location">
    <subcellularLocation>
        <location evidence="1 9">Mitochondrion inner membrane</location>
        <topology evidence="1 9">Multi-pass membrane protein</topology>
    </subcellularLocation>
</comment>
<keyword evidence="4" id="KW-0812">Transmembrane</keyword>
<keyword evidence="6" id="KW-1133">Transmembrane helix</keyword>
<dbReference type="InterPro" id="IPR005336">
    <property type="entry name" value="MPC"/>
</dbReference>
<name>G0VG32_NAUCA</name>
<dbReference type="OrthoDB" id="869189at2759"/>
<dbReference type="eggNOG" id="KOG1589">
    <property type="taxonomic scope" value="Eukaryota"/>
</dbReference>
<reference evidence="10 11" key="1">
    <citation type="journal article" date="2011" name="Proc. Natl. Acad. Sci. U.S.A.">
        <title>Evolutionary erosion of yeast sex chromosomes by mating-type switching accidents.</title>
        <authorList>
            <person name="Gordon J.L."/>
            <person name="Armisen D."/>
            <person name="Proux-Wera E."/>
            <person name="Oheigeartaigh S.S."/>
            <person name="Byrne K.P."/>
            <person name="Wolfe K.H."/>
        </authorList>
    </citation>
    <scope>NUCLEOTIDE SEQUENCE [LARGE SCALE GENOMIC DNA]</scope>
    <source>
        <strain evidence="11">ATCC 76901 / BCRC 22586 / CBS 4309 / NBRC 1992 / NRRL Y-12630</strain>
    </source>
</reference>
<evidence type="ECO:0000256" key="4">
    <source>
        <dbReference type="ARBA" id="ARBA00022692"/>
    </source>
</evidence>
<gene>
    <name evidence="10" type="primary">NCAS0E03810</name>
    <name evidence="10" type="ordered locus">NCAS_0E03810</name>
</gene>